<dbReference type="EMBL" id="JACNYO010000052">
    <property type="protein sequence ID" value="MBC3215663.1"/>
    <property type="molecule type" value="Genomic_DNA"/>
</dbReference>
<gene>
    <name evidence="1" type="ORF">H8J20_26375</name>
</gene>
<evidence type="ECO:0000313" key="1">
    <source>
        <dbReference type="EMBL" id="MBC3215663.1"/>
    </source>
</evidence>
<dbReference type="RefSeq" id="WP_179251420.1">
    <property type="nucleotide sequence ID" value="NZ_JACBIV010000001.1"/>
</dbReference>
<dbReference type="Proteomes" id="UP000659084">
    <property type="component" value="Unassembled WGS sequence"/>
</dbReference>
<reference evidence="1" key="1">
    <citation type="submission" date="2020-08" db="EMBL/GenBank/DDBJ databases">
        <title>Food and environmental bacterial isolates.</title>
        <authorList>
            <person name="Richter L."/>
            <person name="Du Plessis E.M."/>
            <person name="Duvenage S."/>
            <person name="Allam M."/>
            <person name="Korsten L."/>
        </authorList>
    </citation>
    <scope>NUCLEOTIDE SEQUENCE</scope>
    <source>
        <strain evidence="1">UPMP2127</strain>
    </source>
</reference>
<dbReference type="Pfam" id="PF20336">
    <property type="entry name" value="DUF6631"/>
    <property type="match status" value="1"/>
</dbReference>
<accession>A0AAW3WZN3</accession>
<organism evidence="1 2">
    <name type="scientific">Serratia fonticola</name>
    <dbReference type="NCBI Taxonomy" id="47917"/>
    <lineage>
        <taxon>Bacteria</taxon>
        <taxon>Pseudomonadati</taxon>
        <taxon>Pseudomonadota</taxon>
        <taxon>Gammaproteobacteria</taxon>
        <taxon>Enterobacterales</taxon>
        <taxon>Yersiniaceae</taxon>
        <taxon>Serratia</taxon>
    </lineage>
</organism>
<comment type="caution">
    <text evidence="1">The sequence shown here is derived from an EMBL/GenBank/DDBJ whole genome shotgun (WGS) entry which is preliminary data.</text>
</comment>
<evidence type="ECO:0008006" key="3">
    <source>
        <dbReference type="Google" id="ProtNLM"/>
    </source>
</evidence>
<sequence length="130" mass="14742">MSDTTEGDLEKLLSTREIEVGKEKLTIREYSLIDSLALYQVIDPFIEALAEVMKASEMPDVEQVRAVMAEHKERIPELIGRAIDRPAAWVAKLSAADSLILIDWWWVLNRAFFIGAATRKIRATQGNKEK</sequence>
<protein>
    <recommendedName>
        <fullName evidence="3">Tail assembly chaperone</fullName>
    </recommendedName>
</protein>
<dbReference type="InterPro" id="IPR046583">
    <property type="entry name" value="DUF6631"/>
</dbReference>
<dbReference type="AlphaFoldDB" id="A0AAW3WZN3"/>
<name>A0AAW3WZN3_SERFO</name>
<evidence type="ECO:0000313" key="2">
    <source>
        <dbReference type="Proteomes" id="UP000659084"/>
    </source>
</evidence>
<proteinExistence type="predicted"/>